<organism evidence="1 2">
    <name type="scientific">Pluteus cervinus</name>
    <dbReference type="NCBI Taxonomy" id="181527"/>
    <lineage>
        <taxon>Eukaryota</taxon>
        <taxon>Fungi</taxon>
        <taxon>Dikarya</taxon>
        <taxon>Basidiomycota</taxon>
        <taxon>Agaricomycotina</taxon>
        <taxon>Agaricomycetes</taxon>
        <taxon>Agaricomycetidae</taxon>
        <taxon>Agaricales</taxon>
        <taxon>Pluteineae</taxon>
        <taxon>Pluteaceae</taxon>
        <taxon>Pluteus</taxon>
    </lineage>
</organism>
<protein>
    <submittedName>
        <fullName evidence="1">Uncharacterized protein</fullName>
    </submittedName>
</protein>
<keyword evidence="2" id="KW-1185">Reference proteome</keyword>
<dbReference type="EMBL" id="ML208271">
    <property type="protein sequence ID" value="TFK73958.1"/>
    <property type="molecule type" value="Genomic_DNA"/>
</dbReference>
<accession>A0ACD3B6L8</accession>
<evidence type="ECO:0000313" key="2">
    <source>
        <dbReference type="Proteomes" id="UP000308600"/>
    </source>
</evidence>
<evidence type="ECO:0000313" key="1">
    <source>
        <dbReference type="EMBL" id="TFK73958.1"/>
    </source>
</evidence>
<proteinExistence type="predicted"/>
<gene>
    <name evidence="1" type="ORF">BDN72DRAFT_833939</name>
</gene>
<reference evidence="1 2" key="1">
    <citation type="journal article" date="2019" name="Nat. Ecol. Evol.">
        <title>Megaphylogeny resolves global patterns of mushroom evolution.</title>
        <authorList>
            <person name="Varga T."/>
            <person name="Krizsan K."/>
            <person name="Foldi C."/>
            <person name="Dima B."/>
            <person name="Sanchez-Garcia M."/>
            <person name="Sanchez-Ramirez S."/>
            <person name="Szollosi G.J."/>
            <person name="Szarkandi J.G."/>
            <person name="Papp V."/>
            <person name="Albert L."/>
            <person name="Andreopoulos W."/>
            <person name="Angelini C."/>
            <person name="Antonin V."/>
            <person name="Barry K.W."/>
            <person name="Bougher N.L."/>
            <person name="Buchanan P."/>
            <person name="Buyck B."/>
            <person name="Bense V."/>
            <person name="Catcheside P."/>
            <person name="Chovatia M."/>
            <person name="Cooper J."/>
            <person name="Damon W."/>
            <person name="Desjardin D."/>
            <person name="Finy P."/>
            <person name="Geml J."/>
            <person name="Haridas S."/>
            <person name="Hughes K."/>
            <person name="Justo A."/>
            <person name="Karasinski D."/>
            <person name="Kautmanova I."/>
            <person name="Kiss B."/>
            <person name="Kocsube S."/>
            <person name="Kotiranta H."/>
            <person name="LaButti K.M."/>
            <person name="Lechner B.E."/>
            <person name="Liimatainen K."/>
            <person name="Lipzen A."/>
            <person name="Lukacs Z."/>
            <person name="Mihaltcheva S."/>
            <person name="Morgado L.N."/>
            <person name="Niskanen T."/>
            <person name="Noordeloos M.E."/>
            <person name="Ohm R.A."/>
            <person name="Ortiz-Santana B."/>
            <person name="Ovrebo C."/>
            <person name="Racz N."/>
            <person name="Riley R."/>
            <person name="Savchenko A."/>
            <person name="Shiryaev A."/>
            <person name="Soop K."/>
            <person name="Spirin V."/>
            <person name="Szebenyi C."/>
            <person name="Tomsovsky M."/>
            <person name="Tulloss R.E."/>
            <person name="Uehling J."/>
            <person name="Grigoriev I.V."/>
            <person name="Vagvolgyi C."/>
            <person name="Papp T."/>
            <person name="Martin F.M."/>
            <person name="Miettinen O."/>
            <person name="Hibbett D.S."/>
            <person name="Nagy L.G."/>
        </authorList>
    </citation>
    <scope>NUCLEOTIDE SEQUENCE [LARGE SCALE GENOMIC DNA]</scope>
    <source>
        <strain evidence="1 2">NL-1719</strain>
    </source>
</reference>
<sequence>MDPLRGASYAGLAFSGWETAIAFPDELQYIWSQPAKVTMVNCLYLFSRYFALAVHINNSVISGKLSGLYPVPHDICKAWAIYQTIVTYTMISMVDMILMMRIYAFYNRSKRMGAFLCSLLFIRTGMAAASAIMTFPTSTFTPKCLTSVPPEVVYLFAVGEVLFQTLILSLTFVRKFSLQQSIWSNSPLLSLLSRDGSLTFLSVVGSLTAILVYSRFQYTEEVAYGHSVFPIFVAATSSASCRMIINMQRLAVPRGQFDLTSIFDSELDSHPQVASGNESARHLFSLGISTNTESSCTLTP</sequence>
<name>A0ACD3B6L8_9AGAR</name>
<dbReference type="Proteomes" id="UP000308600">
    <property type="component" value="Unassembled WGS sequence"/>
</dbReference>